<feature type="compositionally biased region" description="Low complexity" evidence="11">
    <location>
        <begin position="662"/>
        <end position="679"/>
    </location>
</feature>
<dbReference type="InterPro" id="IPR009000">
    <property type="entry name" value="Transl_B-barrel_sf"/>
</dbReference>
<feature type="compositionally biased region" description="Low complexity" evidence="11">
    <location>
        <begin position="814"/>
        <end position="824"/>
    </location>
</feature>
<feature type="compositionally biased region" description="Acidic residues" evidence="11">
    <location>
        <begin position="145"/>
        <end position="167"/>
    </location>
</feature>
<feature type="compositionally biased region" description="Acidic residues" evidence="11">
    <location>
        <begin position="221"/>
        <end position="230"/>
    </location>
</feature>
<feature type="compositionally biased region" description="Basic residues" evidence="11">
    <location>
        <begin position="642"/>
        <end position="652"/>
    </location>
</feature>
<feature type="domain" description="CCHC-type" evidence="12">
    <location>
        <begin position="566"/>
        <end position="580"/>
    </location>
</feature>
<keyword evidence="10" id="KW-0479">Metal-binding</keyword>
<dbReference type="AlphaFoldDB" id="A0A6A6ZGR4"/>
<keyword evidence="8" id="KW-0539">Nucleus</keyword>
<dbReference type="SUPFAM" id="SSF50447">
    <property type="entry name" value="Translation proteins"/>
    <property type="match status" value="1"/>
</dbReference>
<keyword evidence="7" id="KW-0694">RNA-binding</keyword>
<dbReference type="SUPFAM" id="SSF57756">
    <property type="entry name" value="Retrovirus zinc finger-like domains"/>
    <property type="match status" value="1"/>
</dbReference>
<feature type="compositionally biased region" description="Basic and acidic residues" evidence="11">
    <location>
        <begin position="539"/>
        <end position="548"/>
    </location>
</feature>
<dbReference type="Pfam" id="PF04410">
    <property type="entry name" value="Gar1"/>
    <property type="match status" value="1"/>
</dbReference>
<evidence type="ECO:0000256" key="1">
    <source>
        <dbReference type="ARBA" id="ARBA00004123"/>
    </source>
</evidence>
<feature type="compositionally biased region" description="Pro residues" evidence="11">
    <location>
        <begin position="717"/>
        <end position="736"/>
    </location>
</feature>
<evidence type="ECO:0000256" key="3">
    <source>
        <dbReference type="ARBA" id="ARBA00021438"/>
    </source>
</evidence>
<feature type="compositionally biased region" description="Low complexity" evidence="11">
    <location>
        <begin position="687"/>
        <end position="716"/>
    </location>
</feature>
<dbReference type="Pfam" id="PF00098">
    <property type="entry name" value="zf-CCHC"/>
    <property type="match status" value="1"/>
</dbReference>
<evidence type="ECO:0000256" key="4">
    <source>
        <dbReference type="ARBA" id="ARBA00022517"/>
    </source>
</evidence>
<accession>A0A6A6ZGR4</accession>
<dbReference type="InterPro" id="IPR040309">
    <property type="entry name" value="Naf1"/>
</dbReference>
<feature type="compositionally biased region" description="Low complexity" evidence="11">
    <location>
        <begin position="627"/>
        <end position="639"/>
    </location>
</feature>
<dbReference type="InterPro" id="IPR007504">
    <property type="entry name" value="H/ACA_rnp_Gar1/Naf1"/>
</dbReference>
<keyword evidence="4" id="KW-0690">Ribosome biogenesis</keyword>
<feature type="compositionally biased region" description="Gly residues" evidence="11">
    <location>
        <begin position="549"/>
        <end position="559"/>
    </location>
</feature>
<comment type="subcellular location">
    <subcellularLocation>
        <location evidence="1">Nucleus</location>
    </subcellularLocation>
</comment>
<evidence type="ECO:0000259" key="12">
    <source>
        <dbReference type="PROSITE" id="PS50158"/>
    </source>
</evidence>
<keyword evidence="5" id="KW-0698">rRNA processing</keyword>
<dbReference type="GO" id="GO:0005634">
    <property type="term" value="C:nucleus"/>
    <property type="evidence" value="ECO:0007669"/>
    <property type="project" value="UniProtKB-SubCell"/>
</dbReference>
<feature type="compositionally biased region" description="Acidic residues" evidence="11">
    <location>
        <begin position="100"/>
        <end position="119"/>
    </location>
</feature>
<feature type="region of interest" description="Disordered" evidence="11">
    <location>
        <begin position="377"/>
        <end position="436"/>
    </location>
</feature>
<evidence type="ECO:0000256" key="7">
    <source>
        <dbReference type="ARBA" id="ARBA00022884"/>
    </source>
</evidence>
<dbReference type="PANTHER" id="PTHR31633">
    <property type="entry name" value="H/ACA RIBONUCLEOPROTEIN COMPLEX NON-CORE SUBUNIT NAF1"/>
    <property type="match status" value="1"/>
</dbReference>
<gene>
    <name evidence="13" type="ORF">CC86DRAFT_374986</name>
</gene>
<feature type="region of interest" description="Disordered" evidence="11">
    <location>
        <begin position="73"/>
        <end position="169"/>
    </location>
</feature>
<feature type="region of interest" description="Disordered" evidence="11">
    <location>
        <begin position="771"/>
        <end position="838"/>
    </location>
</feature>
<proteinExistence type="inferred from homology"/>
<keyword evidence="6" id="KW-0597">Phosphoprotein</keyword>
<evidence type="ECO:0000256" key="10">
    <source>
        <dbReference type="PROSITE-ProRule" id="PRU00047"/>
    </source>
</evidence>
<dbReference type="Gene3D" id="4.10.60.10">
    <property type="entry name" value="Zinc finger, CCHC-type"/>
    <property type="match status" value="1"/>
</dbReference>
<dbReference type="InterPro" id="IPR001878">
    <property type="entry name" value="Znf_CCHC"/>
</dbReference>
<dbReference type="PANTHER" id="PTHR31633:SF1">
    <property type="entry name" value="H_ACA RIBONUCLEOPROTEIN COMPLEX NON-CORE SUBUNIT NAF1"/>
    <property type="match status" value="1"/>
</dbReference>
<organism evidence="13 14">
    <name type="scientific">Ophiobolus disseminans</name>
    <dbReference type="NCBI Taxonomy" id="1469910"/>
    <lineage>
        <taxon>Eukaryota</taxon>
        <taxon>Fungi</taxon>
        <taxon>Dikarya</taxon>
        <taxon>Ascomycota</taxon>
        <taxon>Pezizomycotina</taxon>
        <taxon>Dothideomycetes</taxon>
        <taxon>Pleosporomycetidae</taxon>
        <taxon>Pleosporales</taxon>
        <taxon>Pleosporineae</taxon>
        <taxon>Phaeosphaeriaceae</taxon>
        <taxon>Ophiobolus</taxon>
    </lineage>
</organism>
<feature type="compositionally biased region" description="Low complexity" evidence="11">
    <location>
        <begin position="771"/>
        <end position="781"/>
    </location>
</feature>
<dbReference type="GO" id="GO:0001522">
    <property type="term" value="P:pseudouridine synthesis"/>
    <property type="evidence" value="ECO:0007669"/>
    <property type="project" value="InterPro"/>
</dbReference>
<feature type="compositionally biased region" description="Basic and acidic residues" evidence="11">
    <location>
        <begin position="412"/>
        <end position="424"/>
    </location>
</feature>
<dbReference type="GO" id="GO:0000493">
    <property type="term" value="P:box H/ACA snoRNP assembly"/>
    <property type="evidence" value="ECO:0007669"/>
    <property type="project" value="InterPro"/>
</dbReference>
<feature type="compositionally biased region" description="Gly residues" evidence="11">
    <location>
        <begin position="508"/>
        <end position="538"/>
    </location>
</feature>
<dbReference type="Proteomes" id="UP000799424">
    <property type="component" value="Unassembled WGS sequence"/>
</dbReference>
<dbReference type="InterPro" id="IPR038664">
    <property type="entry name" value="Gar1/Naf1_Cbf5-bd_sf"/>
</dbReference>
<keyword evidence="14" id="KW-1185">Reference proteome</keyword>
<feature type="compositionally biased region" description="Low complexity" evidence="11">
    <location>
        <begin position="791"/>
        <end position="807"/>
    </location>
</feature>
<evidence type="ECO:0000256" key="9">
    <source>
        <dbReference type="ARBA" id="ARBA00076743"/>
    </source>
</evidence>
<evidence type="ECO:0000256" key="6">
    <source>
        <dbReference type="ARBA" id="ARBA00022553"/>
    </source>
</evidence>
<feature type="region of interest" description="Disordered" evidence="11">
    <location>
        <begin position="1"/>
        <end position="52"/>
    </location>
</feature>
<evidence type="ECO:0000313" key="14">
    <source>
        <dbReference type="Proteomes" id="UP000799424"/>
    </source>
</evidence>
<feature type="compositionally biased region" description="Acidic residues" evidence="11">
    <location>
        <begin position="386"/>
        <end position="397"/>
    </location>
</feature>
<evidence type="ECO:0000256" key="5">
    <source>
        <dbReference type="ARBA" id="ARBA00022552"/>
    </source>
</evidence>
<dbReference type="GO" id="GO:0003723">
    <property type="term" value="F:RNA binding"/>
    <property type="evidence" value="ECO:0007669"/>
    <property type="project" value="UniProtKB-KW"/>
</dbReference>
<keyword evidence="10" id="KW-0863">Zinc-finger</keyword>
<feature type="region of interest" description="Disordered" evidence="11">
    <location>
        <begin position="184"/>
        <end position="230"/>
    </location>
</feature>
<feature type="region of interest" description="Disordered" evidence="11">
    <location>
        <begin position="479"/>
        <end position="756"/>
    </location>
</feature>
<dbReference type="GO" id="GO:0005732">
    <property type="term" value="C:sno(s)RNA-containing ribonucleoprotein complex"/>
    <property type="evidence" value="ECO:0007669"/>
    <property type="project" value="InterPro"/>
</dbReference>
<dbReference type="GO" id="GO:0008270">
    <property type="term" value="F:zinc ion binding"/>
    <property type="evidence" value="ECO:0007669"/>
    <property type="project" value="UniProtKB-KW"/>
</dbReference>
<dbReference type="SMART" id="SM00343">
    <property type="entry name" value="ZnF_C2HC"/>
    <property type="match status" value="1"/>
</dbReference>
<feature type="compositionally biased region" description="Basic and acidic residues" evidence="11">
    <location>
        <begin position="575"/>
        <end position="613"/>
    </location>
</feature>
<comment type="similarity">
    <text evidence="2">Belongs to the NAF1 family.</text>
</comment>
<dbReference type="PROSITE" id="PS50158">
    <property type="entry name" value="ZF_CCHC"/>
    <property type="match status" value="1"/>
</dbReference>
<reference evidence="13" key="1">
    <citation type="journal article" date="2020" name="Stud. Mycol.">
        <title>101 Dothideomycetes genomes: a test case for predicting lifestyles and emergence of pathogens.</title>
        <authorList>
            <person name="Haridas S."/>
            <person name="Albert R."/>
            <person name="Binder M."/>
            <person name="Bloem J."/>
            <person name="Labutti K."/>
            <person name="Salamov A."/>
            <person name="Andreopoulos B."/>
            <person name="Baker S."/>
            <person name="Barry K."/>
            <person name="Bills G."/>
            <person name="Bluhm B."/>
            <person name="Cannon C."/>
            <person name="Castanera R."/>
            <person name="Culley D."/>
            <person name="Daum C."/>
            <person name="Ezra D."/>
            <person name="Gonzalez J."/>
            <person name="Henrissat B."/>
            <person name="Kuo A."/>
            <person name="Liang C."/>
            <person name="Lipzen A."/>
            <person name="Lutzoni F."/>
            <person name="Magnuson J."/>
            <person name="Mondo S."/>
            <person name="Nolan M."/>
            <person name="Ohm R."/>
            <person name="Pangilinan J."/>
            <person name="Park H.-J."/>
            <person name="Ramirez L."/>
            <person name="Alfaro M."/>
            <person name="Sun H."/>
            <person name="Tritt A."/>
            <person name="Yoshinaga Y."/>
            <person name="Zwiers L.-H."/>
            <person name="Turgeon B."/>
            <person name="Goodwin S."/>
            <person name="Spatafora J."/>
            <person name="Crous P."/>
            <person name="Grigoriev I."/>
        </authorList>
    </citation>
    <scope>NUCLEOTIDE SEQUENCE</scope>
    <source>
        <strain evidence="13">CBS 113818</strain>
    </source>
</reference>
<dbReference type="InterPro" id="IPR036875">
    <property type="entry name" value="Znf_CCHC_sf"/>
</dbReference>
<name>A0A6A6ZGR4_9PLEO</name>
<sequence>MSDSLEPPAKRARLDADAPVFSEGPDAPGSPVDDMDDDFYDSTPVKPAAQPAVDGGSAALFAAAATAPASFHLPGLGGAMVEAPVTRPTAQNGANTGDDAPGDASEDGELSDAQFEDLYEPLAAHDVQAPPAVSLTYAKEKEEEQNAPEADDGEIVTDAQGEDDSADELALAITNGLAEQDGKAEFLQAAEANKDNTHAEWQLDSEASDSDSSNSSSDRSSDDEGSDDGELLDPAEQIRLLMAEVADEPGATKAKVKTLNEVEEQYEKPDITVASDTKITELGKVESVVENLVLIKARVSGDLQVLESGSALCLQNRTVIGKISEQIGRVEDPRYSLGFNDPAEITTLGIAKDTPIYYVDDHATFVFTEPLRAQKHTDASNLHDEEANDVEFSDDEKEAEHKRDQKSKKRARQEDNAEEPKPEKPIPTGPKGHVDVPAFYQPMEYQGGGLKYSDDEDEDLGMYKPLARPDHFEQIVGHGAPLEDRSHVRRGNMRGRGPWGDRGRGFRGRGGFGGRGDFGGGQNDRGGYGGGRGDFGGGRGDRGGHSGRGDQGNRGGAQGGRNDRTCYACGQVGHQKRECPTLKPQLDRGRPQDQHDRQQDSRQRNGPQQDHRSATSASPARHQDRGQSQQSSQPQHSPPAKSKNKNRKQRLREKKEKEREQQQQNQQNQQQRQQSQPQQHPSPAPPVASNVNSYANNSSTGWPQPYSNSPQPAAAYAPPPPPVVAPPYAAPAPYVAPIPYAQPTAPAPVQGQQQNQANWAAWAQWLQVVQTMQQQQPQVAAAPPPPPQPQVQPQSQYPYPYQQYGQNPAPPANPQQQPNAQGQNLTDILRLLGQGGQR</sequence>
<evidence type="ECO:0000256" key="8">
    <source>
        <dbReference type="ARBA" id="ARBA00023242"/>
    </source>
</evidence>
<evidence type="ECO:0000256" key="11">
    <source>
        <dbReference type="SAM" id="MobiDB-lite"/>
    </source>
</evidence>
<keyword evidence="10" id="KW-0862">Zinc</keyword>
<evidence type="ECO:0000256" key="2">
    <source>
        <dbReference type="ARBA" id="ARBA00009801"/>
    </source>
</evidence>
<dbReference type="OrthoDB" id="21550at2759"/>
<dbReference type="GO" id="GO:0006364">
    <property type="term" value="P:rRNA processing"/>
    <property type="evidence" value="ECO:0007669"/>
    <property type="project" value="UniProtKB-KW"/>
</dbReference>
<evidence type="ECO:0000313" key="13">
    <source>
        <dbReference type="EMBL" id="KAF2819494.1"/>
    </source>
</evidence>
<protein>
    <recommendedName>
        <fullName evidence="3">H/ACA ribonucleoprotein complex non-core subunit NAF1</fullName>
    </recommendedName>
    <alternativeName>
        <fullName evidence="9">Nuclear assembly factor 1</fullName>
    </alternativeName>
</protein>
<dbReference type="FunFam" id="2.40.10.230:FF:000002">
    <property type="entry name" value="H/ACA ribonucleoprotein complex non-core subunit NAF1"/>
    <property type="match status" value="1"/>
</dbReference>
<feature type="compositionally biased region" description="Low complexity" evidence="11">
    <location>
        <begin position="737"/>
        <end position="756"/>
    </location>
</feature>
<dbReference type="Gene3D" id="2.40.10.230">
    <property type="entry name" value="Probable tRNA pseudouridine synthase domain"/>
    <property type="match status" value="1"/>
</dbReference>
<dbReference type="EMBL" id="MU006244">
    <property type="protein sequence ID" value="KAF2819494.1"/>
    <property type="molecule type" value="Genomic_DNA"/>
</dbReference>